<keyword evidence="8" id="KW-1185">Reference proteome</keyword>
<gene>
    <name evidence="7" type="ORF">VIBC2010_15014</name>
</gene>
<feature type="domain" description="GGDEF" evidence="6">
    <location>
        <begin position="244"/>
        <end position="382"/>
    </location>
</feature>
<keyword evidence="5" id="KW-0812">Transmembrane</keyword>
<dbReference type="PROSITE" id="PS50887">
    <property type="entry name" value="GGDEF"/>
    <property type="match status" value="1"/>
</dbReference>
<keyword evidence="4" id="KW-0175">Coiled coil</keyword>
<evidence type="ECO:0000313" key="7">
    <source>
        <dbReference type="EMBL" id="EFP95356.1"/>
    </source>
</evidence>
<dbReference type="Pfam" id="PF00990">
    <property type="entry name" value="GGDEF"/>
    <property type="match status" value="1"/>
</dbReference>
<dbReference type="InterPro" id="IPR043128">
    <property type="entry name" value="Rev_trsase/Diguanyl_cyclase"/>
</dbReference>
<dbReference type="GO" id="GO:0043709">
    <property type="term" value="P:cell adhesion involved in single-species biofilm formation"/>
    <property type="evidence" value="ECO:0007669"/>
    <property type="project" value="TreeGrafter"/>
</dbReference>
<sequence>MDPIRASEIERRKYLEMLDSFPTVAIIQSVLAATVLCYCFLSYGVTTHAIVWTALFLISILYRYRLDHGLRPFVVESKPTKKQLALLLSSRAFIGLVWSIGSIGYIEASPDENFLAAIIWCSALAYAGCLFHQNSVSALLCYFWSIILPLSIYMALVLDCYKEAFILIFCGIAFVILYIHLLHQKVITRIDETITKERLIEKLSNANLSAKLLAEQDALTKLKNRTFFNQKIVKVWRLSHKKQQPLSVVILDIDHFKAYNDNYGHIAGDKALRKIAKCIKQINLESEHSFFARVGGEEFIAVLPDTEVESAVSIANLIREKVEDAAIPHEFSSCSNIVTISAGVSSIIPPKGRSFIELIEMSDKALYQAKEGGRNRVSVLTIQHHAEAQELLLQKQAVD</sequence>
<dbReference type="Proteomes" id="UP000002943">
    <property type="component" value="Unassembled WGS sequence"/>
</dbReference>
<evidence type="ECO:0000256" key="2">
    <source>
        <dbReference type="ARBA" id="ARBA00012528"/>
    </source>
</evidence>
<keyword evidence="5" id="KW-0472">Membrane</keyword>
<dbReference type="SUPFAM" id="SSF55073">
    <property type="entry name" value="Nucleotide cyclase"/>
    <property type="match status" value="1"/>
</dbReference>
<dbReference type="GO" id="GO:1902201">
    <property type="term" value="P:negative regulation of bacterial-type flagellum-dependent cell motility"/>
    <property type="evidence" value="ECO:0007669"/>
    <property type="project" value="TreeGrafter"/>
</dbReference>
<evidence type="ECO:0000256" key="1">
    <source>
        <dbReference type="ARBA" id="ARBA00001946"/>
    </source>
</evidence>
<dbReference type="GO" id="GO:0005886">
    <property type="term" value="C:plasma membrane"/>
    <property type="evidence" value="ECO:0007669"/>
    <property type="project" value="TreeGrafter"/>
</dbReference>
<accession>E3BND7</accession>
<feature type="coiled-coil region" evidence="4">
    <location>
        <begin position="196"/>
        <end position="225"/>
    </location>
</feature>
<organism evidence="7 8">
    <name type="scientific">Vibrio caribbeanicus ATCC BAA-2122</name>
    <dbReference type="NCBI Taxonomy" id="796620"/>
    <lineage>
        <taxon>Bacteria</taxon>
        <taxon>Pseudomonadati</taxon>
        <taxon>Pseudomonadota</taxon>
        <taxon>Gammaproteobacteria</taxon>
        <taxon>Vibrionales</taxon>
        <taxon>Vibrionaceae</taxon>
        <taxon>Vibrio</taxon>
    </lineage>
</organism>
<name>E3BND7_9VIBR</name>
<proteinExistence type="predicted"/>
<dbReference type="OrthoDB" id="9803824at2"/>
<dbReference type="EMBL" id="AEIU01000096">
    <property type="protein sequence ID" value="EFP95356.1"/>
    <property type="molecule type" value="Genomic_DNA"/>
</dbReference>
<evidence type="ECO:0000256" key="5">
    <source>
        <dbReference type="SAM" id="Phobius"/>
    </source>
</evidence>
<dbReference type="Gene3D" id="3.30.70.270">
    <property type="match status" value="1"/>
</dbReference>
<feature type="transmembrane region" description="Helical" evidence="5">
    <location>
        <begin position="139"/>
        <end position="158"/>
    </location>
</feature>
<dbReference type="InterPro" id="IPR050469">
    <property type="entry name" value="Diguanylate_Cyclase"/>
</dbReference>
<dbReference type="eggNOG" id="COG3706">
    <property type="taxonomic scope" value="Bacteria"/>
</dbReference>
<evidence type="ECO:0000313" key="8">
    <source>
        <dbReference type="Proteomes" id="UP000002943"/>
    </source>
</evidence>
<keyword evidence="5" id="KW-1133">Transmembrane helix</keyword>
<evidence type="ECO:0000259" key="6">
    <source>
        <dbReference type="PROSITE" id="PS50887"/>
    </source>
</evidence>
<dbReference type="RefSeq" id="WP_009602712.1">
    <property type="nucleotide sequence ID" value="NZ_AEIU01000096.1"/>
</dbReference>
<feature type="transmembrane region" description="Helical" evidence="5">
    <location>
        <begin position="21"/>
        <end position="43"/>
    </location>
</feature>
<evidence type="ECO:0000256" key="4">
    <source>
        <dbReference type="SAM" id="Coils"/>
    </source>
</evidence>
<dbReference type="NCBIfam" id="TIGR00254">
    <property type="entry name" value="GGDEF"/>
    <property type="match status" value="1"/>
</dbReference>
<comment type="cofactor">
    <cofactor evidence="1">
        <name>Mg(2+)</name>
        <dbReference type="ChEBI" id="CHEBI:18420"/>
    </cofactor>
</comment>
<comment type="caution">
    <text evidence="7">The sequence shown here is derived from an EMBL/GenBank/DDBJ whole genome shotgun (WGS) entry which is preliminary data.</text>
</comment>
<dbReference type="CDD" id="cd01949">
    <property type="entry name" value="GGDEF"/>
    <property type="match status" value="1"/>
</dbReference>
<reference evidence="7 8" key="1">
    <citation type="journal article" date="2012" name="Int. J. Syst. Evol. Microbiol.">
        <title>Vibrio caribbeanicus sp. nov., isolated from the marine sponge Scleritoderma cyanea.</title>
        <authorList>
            <person name="Hoffmann M."/>
            <person name="Monday S.R."/>
            <person name="Allard M.W."/>
            <person name="Strain E.A."/>
            <person name="Whittaker P."/>
            <person name="Naum M."/>
            <person name="McCarthy P.J."/>
            <person name="Lopez J.V."/>
            <person name="Fischer M."/>
            <person name="Brown E.W."/>
        </authorList>
    </citation>
    <scope>NUCLEOTIDE SEQUENCE [LARGE SCALE GENOMIC DNA]</scope>
    <source>
        <strain evidence="7 8">ATCC BAA-2122</strain>
    </source>
</reference>
<feature type="transmembrane region" description="Helical" evidence="5">
    <location>
        <begin position="49"/>
        <end position="64"/>
    </location>
</feature>
<feature type="transmembrane region" description="Helical" evidence="5">
    <location>
        <begin position="114"/>
        <end position="132"/>
    </location>
</feature>
<evidence type="ECO:0000256" key="3">
    <source>
        <dbReference type="ARBA" id="ARBA00034247"/>
    </source>
</evidence>
<protein>
    <recommendedName>
        <fullName evidence="2">diguanylate cyclase</fullName>
        <ecNumber evidence="2">2.7.7.65</ecNumber>
    </recommendedName>
</protein>
<dbReference type="EC" id="2.7.7.65" evidence="2"/>
<feature type="transmembrane region" description="Helical" evidence="5">
    <location>
        <begin position="164"/>
        <end position="182"/>
    </location>
</feature>
<dbReference type="FunFam" id="3.30.70.270:FF:000001">
    <property type="entry name" value="Diguanylate cyclase domain protein"/>
    <property type="match status" value="1"/>
</dbReference>
<dbReference type="InterPro" id="IPR000160">
    <property type="entry name" value="GGDEF_dom"/>
</dbReference>
<dbReference type="AlphaFoldDB" id="E3BND7"/>
<dbReference type="PANTHER" id="PTHR45138">
    <property type="entry name" value="REGULATORY COMPONENTS OF SENSORY TRANSDUCTION SYSTEM"/>
    <property type="match status" value="1"/>
</dbReference>
<dbReference type="InterPro" id="IPR029787">
    <property type="entry name" value="Nucleotide_cyclase"/>
</dbReference>
<dbReference type="STRING" id="796620.VIBC2010_15014"/>
<dbReference type="GO" id="GO:0052621">
    <property type="term" value="F:diguanylate cyclase activity"/>
    <property type="evidence" value="ECO:0007669"/>
    <property type="project" value="UniProtKB-EC"/>
</dbReference>
<dbReference type="PANTHER" id="PTHR45138:SF9">
    <property type="entry name" value="DIGUANYLATE CYCLASE DGCM-RELATED"/>
    <property type="match status" value="1"/>
</dbReference>
<feature type="transmembrane region" description="Helical" evidence="5">
    <location>
        <begin position="84"/>
        <end position="108"/>
    </location>
</feature>
<comment type="catalytic activity">
    <reaction evidence="3">
        <text>2 GTP = 3',3'-c-di-GMP + 2 diphosphate</text>
        <dbReference type="Rhea" id="RHEA:24898"/>
        <dbReference type="ChEBI" id="CHEBI:33019"/>
        <dbReference type="ChEBI" id="CHEBI:37565"/>
        <dbReference type="ChEBI" id="CHEBI:58805"/>
        <dbReference type="EC" id="2.7.7.65"/>
    </reaction>
</comment>
<dbReference type="SMART" id="SM00267">
    <property type="entry name" value="GGDEF"/>
    <property type="match status" value="1"/>
</dbReference>